<evidence type="ECO:0000256" key="8">
    <source>
        <dbReference type="ARBA" id="ARBA00023136"/>
    </source>
</evidence>
<evidence type="ECO:0000256" key="3">
    <source>
        <dbReference type="ARBA" id="ARBA00022692"/>
    </source>
</evidence>
<evidence type="ECO:0000256" key="2">
    <source>
        <dbReference type="ARBA" id="ARBA00022679"/>
    </source>
</evidence>
<organism evidence="12 13">
    <name type="scientific">Mucisphaera calidilacus</name>
    <dbReference type="NCBI Taxonomy" id="2527982"/>
    <lineage>
        <taxon>Bacteria</taxon>
        <taxon>Pseudomonadati</taxon>
        <taxon>Planctomycetota</taxon>
        <taxon>Phycisphaerae</taxon>
        <taxon>Phycisphaerales</taxon>
        <taxon>Phycisphaeraceae</taxon>
        <taxon>Mucisphaera</taxon>
    </lineage>
</organism>
<keyword evidence="2 12" id="KW-0808">Transferase</keyword>
<dbReference type="InterPro" id="IPR000719">
    <property type="entry name" value="Prot_kinase_dom"/>
</dbReference>
<dbReference type="PROSITE" id="PS00108">
    <property type="entry name" value="PROTEIN_KINASE_ST"/>
    <property type="match status" value="1"/>
</dbReference>
<evidence type="ECO:0000256" key="7">
    <source>
        <dbReference type="ARBA" id="ARBA00022989"/>
    </source>
</evidence>
<dbReference type="SUPFAM" id="SSF56112">
    <property type="entry name" value="Protein kinase-like (PK-like)"/>
    <property type="match status" value="1"/>
</dbReference>
<keyword evidence="5 12" id="KW-0418">Kinase</keyword>
<feature type="transmembrane region" description="Helical" evidence="10">
    <location>
        <begin position="601"/>
        <end position="623"/>
    </location>
</feature>
<dbReference type="KEGG" id="mcad:Pan265_11090"/>
<feature type="transmembrane region" description="Helical" evidence="10">
    <location>
        <begin position="421"/>
        <end position="444"/>
    </location>
</feature>
<evidence type="ECO:0000256" key="5">
    <source>
        <dbReference type="ARBA" id="ARBA00022777"/>
    </source>
</evidence>
<feature type="domain" description="Protein kinase" evidence="11">
    <location>
        <begin position="22"/>
        <end position="266"/>
    </location>
</feature>
<feature type="transmembrane region" description="Helical" evidence="10">
    <location>
        <begin position="629"/>
        <end position="651"/>
    </location>
</feature>
<dbReference type="PANTHER" id="PTHR43289:SF6">
    <property type="entry name" value="SERINE_THREONINE-PROTEIN KINASE NEKL-3"/>
    <property type="match status" value="1"/>
</dbReference>
<feature type="region of interest" description="Disordered" evidence="9">
    <location>
        <begin position="670"/>
        <end position="695"/>
    </location>
</feature>
<dbReference type="Pfam" id="PF05154">
    <property type="entry name" value="TM2"/>
    <property type="match status" value="1"/>
</dbReference>
<feature type="region of interest" description="Disordered" evidence="9">
    <location>
        <begin position="542"/>
        <end position="592"/>
    </location>
</feature>
<dbReference type="EC" id="2.7.11.1" evidence="12"/>
<evidence type="ECO:0000256" key="6">
    <source>
        <dbReference type="ARBA" id="ARBA00022840"/>
    </source>
</evidence>
<evidence type="ECO:0000256" key="9">
    <source>
        <dbReference type="SAM" id="MobiDB-lite"/>
    </source>
</evidence>
<gene>
    <name evidence="12" type="primary">stkP</name>
    <name evidence="12" type="ORF">Pan265_11090</name>
</gene>
<dbReference type="PROSITE" id="PS50011">
    <property type="entry name" value="PROTEIN_KINASE_DOM"/>
    <property type="match status" value="1"/>
</dbReference>
<dbReference type="GO" id="GO:0016020">
    <property type="term" value="C:membrane"/>
    <property type="evidence" value="ECO:0007669"/>
    <property type="project" value="UniProtKB-SubCell"/>
</dbReference>
<keyword evidence="8 10" id="KW-0472">Membrane</keyword>
<feature type="transmembrane region" description="Helical" evidence="10">
    <location>
        <begin position="387"/>
        <end position="409"/>
    </location>
</feature>
<feature type="transmembrane region" description="Helical" evidence="10">
    <location>
        <begin position="794"/>
        <end position="812"/>
    </location>
</feature>
<reference evidence="12 13" key="1">
    <citation type="submission" date="2019-02" db="EMBL/GenBank/DDBJ databases">
        <title>Deep-cultivation of Planctomycetes and their phenomic and genomic characterization uncovers novel biology.</title>
        <authorList>
            <person name="Wiegand S."/>
            <person name="Jogler M."/>
            <person name="Boedeker C."/>
            <person name="Pinto D."/>
            <person name="Vollmers J."/>
            <person name="Rivas-Marin E."/>
            <person name="Kohn T."/>
            <person name="Peeters S.H."/>
            <person name="Heuer A."/>
            <person name="Rast P."/>
            <person name="Oberbeckmann S."/>
            <person name="Bunk B."/>
            <person name="Jeske O."/>
            <person name="Meyerdierks A."/>
            <person name="Storesund J.E."/>
            <person name="Kallscheuer N."/>
            <person name="Luecker S."/>
            <person name="Lage O.M."/>
            <person name="Pohl T."/>
            <person name="Merkel B.J."/>
            <person name="Hornburger P."/>
            <person name="Mueller R.-W."/>
            <person name="Bruemmer F."/>
            <person name="Labrenz M."/>
            <person name="Spormann A.M."/>
            <person name="Op den Camp H."/>
            <person name="Overmann J."/>
            <person name="Amann R."/>
            <person name="Jetten M.S.M."/>
            <person name="Mascher T."/>
            <person name="Medema M.H."/>
            <person name="Devos D.P."/>
            <person name="Kaster A.-K."/>
            <person name="Ovreas L."/>
            <person name="Rohde M."/>
            <person name="Galperin M.Y."/>
            <person name="Jogler C."/>
        </authorList>
    </citation>
    <scope>NUCLEOTIDE SEQUENCE [LARGE SCALE GENOMIC DNA]</scope>
    <source>
        <strain evidence="12 13">Pan265</strain>
    </source>
</reference>
<dbReference type="CDD" id="cd14014">
    <property type="entry name" value="STKc_PknB_like"/>
    <property type="match status" value="1"/>
</dbReference>
<dbReference type="RefSeq" id="WP_236254734.1">
    <property type="nucleotide sequence ID" value="NZ_CP036280.1"/>
</dbReference>
<feature type="transmembrane region" description="Helical" evidence="10">
    <location>
        <begin position="506"/>
        <end position="528"/>
    </location>
</feature>
<feature type="compositionally biased region" description="Basic and acidic residues" evidence="9">
    <location>
        <begin position="544"/>
        <end position="555"/>
    </location>
</feature>
<protein>
    <submittedName>
        <fullName evidence="12">Serine/threonine-protein kinase StkP</fullName>
        <ecNumber evidence="12">2.7.11.1</ecNumber>
    </submittedName>
</protein>
<feature type="compositionally biased region" description="Basic and acidic residues" evidence="9">
    <location>
        <begin position="563"/>
        <end position="588"/>
    </location>
</feature>
<keyword evidence="7 10" id="KW-1133">Transmembrane helix</keyword>
<evidence type="ECO:0000313" key="12">
    <source>
        <dbReference type="EMBL" id="QDU71260.1"/>
    </source>
</evidence>
<keyword evidence="4" id="KW-0547">Nucleotide-binding</keyword>
<dbReference type="Gene3D" id="1.10.510.10">
    <property type="entry name" value="Transferase(Phosphotransferase) domain 1"/>
    <property type="match status" value="1"/>
</dbReference>
<dbReference type="AlphaFoldDB" id="A0A518BWB2"/>
<feature type="transmembrane region" description="Helical" evidence="10">
    <location>
        <begin position="849"/>
        <end position="866"/>
    </location>
</feature>
<sequence length="879" mass="95323">MNTTSPQKGYRHQAGDRPLDGYTIKRAAGRGGFGEVYFAVSDSGREVALKAVQGFEDIELRGIAHCMNLKSPHLVSIFDVRRNENGEPFVIMEYVGGPSLRRLIDESPSGLGEQKTAFFLREIAKGLSYLHDCGIVHRDLKPANIFYDEGYVKIGDYGLSKAMSASPQQSQTITVGTVHYMAPEIGGGRYDRSIDIYALGVLVYELLTGQVPFFGGSPAEVLMKHLSTNVDTTQLPAPFDRVVAKAMAKDPADRYASVREMVEDVFGAQHIRESVADFGAEDLTVYARRAADKINAAPLIDNLPDSANPETWQPAKDQPDPRRFNQTDQQPPSPQPRPILADPTRDNLSHGQRLFLCVMTLLTVAAGSLYISAIGEGWFNLPELMGIGLIIAGVAATHVMGLFIARSWFGQRLDDAPVLQRIAYATTAALTSALFVLPILLIAGDADDPGVSAIAMLWLTCLIPVLTLDVHRSLELARPSRVSIIRAALAALVVGLPMAVLTSGSAATMIFAAMAAAISLAAQIMAAYDPVASRNTHPLTAAERAARDEQEKMTPELRLQAQKRSEEIRKRAREESARETAEQAKADAEIDPSTSPRMRTIALILVATPMMGIPIFGLHRFYAGKIVTGIIWLLTGGLFGIGQFLDALFIITGHFEDDQERPIRTWWDESRQQQHEHRPRPKQVHRRQTPASSSSYSDYVGGAIAGTLAIFAYIALFGAAAITGITIFGGPYFLTADVPGLGLDQLAVELFGEGDWQPGFLQALQPIAIVLLCLGTALMVLARRRAGIGHMFRSLLGIGILSAAAVVGYGLFDAAGGIEAVWNAAAEQVQHGAIPTAFISVMQAMNVELLFVVQILVLLGVLLLAWPARRRNTTTETQP</sequence>
<dbReference type="GO" id="GO:0005524">
    <property type="term" value="F:ATP binding"/>
    <property type="evidence" value="ECO:0007669"/>
    <property type="project" value="UniProtKB-KW"/>
</dbReference>
<feature type="transmembrane region" description="Helical" evidence="10">
    <location>
        <begin position="763"/>
        <end position="782"/>
    </location>
</feature>
<dbReference type="GO" id="GO:0004674">
    <property type="term" value="F:protein serine/threonine kinase activity"/>
    <property type="evidence" value="ECO:0007669"/>
    <property type="project" value="UniProtKB-EC"/>
</dbReference>
<name>A0A518BWB2_9BACT</name>
<dbReference type="SMART" id="SM00220">
    <property type="entry name" value="S_TKc"/>
    <property type="match status" value="1"/>
</dbReference>
<dbReference type="PANTHER" id="PTHR43289">
    <property type="entry name" value="MITOGEN-ACTIVATED PROTEIN KINASE KINASE KINASE 20-RELATED"/>
    <property type="match status" value="1"/>
</dbReference>
<feature type="region of interest" description="Disordered" evidence="9">
    <location>
        <begin position="300"/>
        <end position="344"/>
    </location>
</feature>
<evidence type="ECO:0000256" key="4">
    <source>
        <dbReference type="ARBA" id="ARBA00022741"/>
    </source>
</evidence>
<dbReference type="Proteomes" id="UP000320386">
    <property type="component" value="Chromosome"/>
</dbReference>
<comment type="subcellular location">
    <subcellularLocation>
        <location evidence="1">Membrane</location>
        <topology evidence="1">Multi-pass membrane protein</topology>
    </subcellularLocation>
</comment>
<dbReference type="EMBL" id="CP036280">
    <property type="protein sequence ID" value="QDU71260.1"/>
    <property type="molecule type" value="Genomic_DNA"/>
</dbReference>
<evidence type="ECO:0000313" key="13">
    <source>
        <dbReference type="Proteomes" id="UP000320386"/>
    </source>
</evidence>
<evidence type="ECO:0000259" key="11">
    <source>
        <dbReference type="PROSITE" id="PS50011"/>
    </source>
</evidence>
<dbReference type="InterPro" id="IPR011009">
    <property type="entry name" value="Kinase-like_dom_sf"/>
</dbReference>
<feature type="transmembrane region" description="Helical" evidence="10">
    <location>
        <begin position="450"/>
        <end position="470"/>
    </location>
</feature>
<evidence type="ECO:0000256" key="10">
    <source>
        <dbReference type="SAM" id="Phobius"/>
    </source>
</evidence>
<accession>A0A518BWB2</accession>
<dbReference type="InterPro" id="IPR008271">
    <property type="entry name" value="Ser/Thr_kinase_AS"/>
</dbReference>
<feature type="transmembrane region" description="Helical" evidence="10">
    <location>
        <begin position="354"/>
        <end position="375"/>
    </location>
</feature>
<feature type="compositionally biased region" description="Basic residues" evidence="9">
    <location>
        <begin position="677"/>
        <end position="688"/>
    </location>
</feature>
<dbReference type="Pfam" id="PF00069">
    <property type="entry name" value="Pkinase"/>
    <property type="match status" value="1"/>
</dbReference>
<keyword evidence="13" id="KW-1185">Reference proteome</keyword>
<feature type="transmembrane region" description="Helical" evidence="10">
    <location>
        <begin position="482"/>
        <end position="500"/>
    </location>
</feature>
<dbReference type="InterPro" id="IPR007829">
    <property type="entry name" value="TM2"/>
</dbReference>
<keyword evidence="6" id="KW-0067">ATP-binding</keyword>
<keyword evidence="3 10" id="KW-0812">Transmembrane</keyword>
<proteinExistence type="predicted"/>
<evidence type="ECO:0000256" key="1">
    <source>
        <dbReference type="ARBA" id="ARBA00004141"/>
    </source>
</evidence>
<feature type="transmembrane region" description="Helical" evidence="10">
    <location>
        <begin position="710"/>
        <end position="734"/>
    </location>
</feature>